<dbReference type="SUPFAM" id="SSF55961">
    <property type="entry name" value="Bet v1-like"/>
    <property type="match status" value="1"/>
</dbReference>
<proteinExistence type="inferred from homology"/>
<sequence>MTIEPELDPARVEIGRFYPQSPEIVWRALTEPALLERWLMPSTGFDPAVGTHFLLSMPDSSTAEIACEVLATTPGEAMTWSWMDLRAPQPARWIVDWEVHAQGHGTRLLLTQTGFDIADKRQKMARNAIERGWRQVLATTLAEVLDQL</sequence>
<comment type="similarity">
    <text evidence="1">Belongs to the AHA1 family.</text>
</comment>
<dbReference type="Gene3D" id="3.30.530.20">
    <property type="match status" value="1"/>
</dbReference>
<dbReference type="Pfam" id="PF08327">
    <property type="entry name" value="AHSA1"/>
    <property type="match status" value="1"/>
</dbReference>
<dbReference type="InterPro" id="IPR023393">
    <property type="entry name" value="START-like_dom_sf"/>
</dbReference>
<name>A0A7K0D8T7_9NOCA</name>
<dbReference type="AlphaFoldDB" id="A0A7K0D8T7"/>
<evidence type="ECO:0000259" key="2">
    <source>
        <dbReference type="Pfam" id="PF08327"/>
    </source>
</evidence>
<evidence type="ECO:0000313" key="3">
    <source>
        <dbReference type="EMBL" id="MQY22009.1"/>
    </source>
</evidence>
<accession>A0A7K0D8T7</accession>
<evidence type="ECO:0000256" key="1">
    <source>
        <dbReference type="ARBA" id="ARBA00006817"/>
    </source>
</evidence>
<organism evidence="3 4">
    <name type="scientific">Nocardia macrotermitis</name>
    <dbReference type="NCBI Taxonomy" id="2585198"/>
    <lineage>
        <taxon>Bacteria</taxon>
        <taxon>Bacillati</taxon>
        <taxon>Actinomycetota</taxon>
        <taxon>Actinomycetes</taxon>
        <taxon>Mycobacteriales</taxon>
        <taxon>Nocardiaceae</taxon>
        <taxon>Nocardia</taxon>
    </lineage>
</organism>
<evidence type="ECO:0000313" key="4">
    <source>
        <dbReference type="Proteomes" id="UP000438448"/>
    </source>
</evidence>
<dbReference type="RefSeq" id="WP_153413279.1">
    <property type="nucleotide sequence ID" value="NZ_WEGK01000012.1"/>
</dbReference>
<protein>
    <recommendedName>
        <fullName evidence="2">Activator of Hsp90 ATPase homologue 1/2-like C-terminal domain-containing protein</fullName>
    </recommendedName>
</protein>
<dbReference type="Proteomes" id="UP000438448">
    <property type="component" value="Unassembled WGS sequence"/>
</dbReference>
<dbReference type="InterPro" id="IPR013538">
    <property type="entry name" value="ASHA1/2-like_C"/>
</dbReference>
<reference evidence="3 4" key="1">
    <citation type="submission" date="2019-10" db="EMBL/GenBank/DDBJ databases">
        <title>Nocardia macrotermitis sp. nov. and Nocardia aurantia sp. nov., isolated from the gut of fungus growing-termite Macrotermes natalensis.</title>
        <authorList>
            <person name="Benndorf R."/>
            <person name="Schwitalla J."/>
            <person name="Martin K."/>
            <person name="De Beer W."/>
            <person name="Kaster A.-K."/>
            <person name="Vollmers J."/>
            <person name="Poulsen M."/>
            <person name="Beemelmanns C."/>
        </authorList>
    </citation>
    <scope>NUCLEOTIDE SEQUENCE [LARGE SCALE GENOMIC DNA]</scope>
    <source>
        <strain evidence="3 4">RB20</strain>
    </source>
</reference>
<gene>
    <name evidence="3" type="ORF">NRB20_51220</name>
</gene>
<dbReference type="OrthoDB" id="9803476at2"/>
<feature type="domain" description="Activator of Hsp90 ATPase homologue 1/2-like C-terminal" evidence="2">
    <location>
        <begin position="21"/>
        <end position="145"/>
    </location>
</feature>
<dbReference type="EMBL" id="WEGK01000012">
    <property type="protein sequence ID" value="MQY22009.1"/>
    <property type="molecule type" value="Genomic_DNA"/>
</dbReference>
<comment type="caution">
    <text evidence="3">The sequence shown here is derived from an EMBL/GenBank/DDBJ whole genome shotgun (WGS) entry which is preliminary data.</text>
</comment>
<keyword evidence="4" id="KW-1185">Reference proteome</keyword>
<dbReference type="CDD" id="cd07814">
    <property type="entry name" value="SRPBCC_CalC_Aha1-like"/>
    <property type="match status" value="1"/>
</dbReference>